<evidence type="ECO:0008006" key="3">
    <source>
        <dbReference type="Google" id="ProtNLM"/>
    </source>
</evidence>
<organism evidence="2">
    <name type="scientific">viral metagenome</name>
    <dbReference type="NCBI Taxonomy" id="1070528"/>
    <lineage>
        <taxon>unclassified sequences</taxon>
        <taxon>metagenomes</taxon>
        <taxon>organismal metagenomes</taxon>
    </lineage>
</organism>
<feature type="region of interest" description="Disordered" evidence="1">
    <location>
        <begin position="51"/>
        <end position="88"/>
    </location>
</feature>
<dbReference type="AlphaFoldDB" id="A0A6C0B7T9"/>
<sequence>MPVYNLDDYTRIQIDNNNGYLLPDQVIESIRTLCAEIGYDINTTKDTYINQHNAGHQHTPSVSGEPKQFKPRDNRGPPASRAKPDNWKSKSDFKVSKFAVLDGIQEIESEIRSLINKINDTNRDAKTSEICDKIDDLVSESSDDLAENMNKLFTTIYDIIMSNAAMPETYAMLLSTIYAKYTEYVHDGLVSRIEAYKASFKNIVEIDPNQDYDAFCAFTTQNIARKKASAVFATVSKLNTIPILDATNIQSIIRIMITDVSTSISSKEKQKEVEEATENLITYFTILGELAAPIKAEYMPLFKEITQYKAGEKPGLNARTKFKYMDIVGK</sequence>
<dbReference type="SUPFAM" id="SSF48371">
    <property type="entry name" value="ARM repeat"/>
    <property type="match status" value="1"/>
</dbReference>
<protein>
    <recommendedName>
        <fullName evidence="3">MIF4G domain-containing protein</fullName>
    </recommendedName>
</protein>
<dbReference type="InterPro" id="IPR016024">
    <property type="entry name" value="ARM-type_fold"/>
</dbReference>
<evidence type="ECO:0000256" key="1">
    <source>
        <dbReference type="SAM" id="MobiDB-lite"/>
    </source>
</evidence>
<proteinExistence type="predicted"/>
<name>A0A6C0B7T9_9ZZZZ</name>
<reference evidence="2" key="1">
    <citation type="journal article" date="2020" name="Nature">
        <title>Giant virus diversity and host interactions through global metagenomics.</title>
        <authorList>
            <person name="Schulz F."/>
            <person name="Roux S."/>
            <person name="Paez-Espino D."/>
            <person name="Jungbluth S."/>
            <person name="Walsh D.A."/>
            <person name="Denef V.J."/>
            <person name="McMahon K.D."/>
            <person name="Konstantinidis K.T."/>
            <person name="Eloe-Fadrosh E.A."/>
            <person name="Kyrpides N.C."/>
            <person name="Woyke T."/>
        </authorList>
    </citation>
    <scope>NUCLEOTIDE SEQUENCE</scope>
    <source>
        <strain evidence="2">GVMAG-M-3300010157-4</strain>
    </source>
</reference>
<dbReference type="EMBL" id="MN739082">
    <property type="protein sequence ID" value="QHS87543.1"/>
    <property type="molecule type" value="Genomic_DNA"/>
</dbReference>
<evidence type="ECO:0000313" key="2">
    <source>
        <dbReference type="EMBL" id="QHS87543.1"/>
    </source>
</evidence>
<accession>A0A6C0B7T9</accession>
<feature type="compositionally biased region" description="Polar residues" evidence="1">
    <location>
        <begin position="51"/>
        <end position="62"/>
    </location>
</feature>